<dbReference type="EMBL" id="QRGO01000001">
    <property type="protein sequence ID" value="RDV04372.1"/>
    <property type="molecule type" value="Genomic_DNA"/>
</dbReference>
<evidence type="ECO:0000256" key="5">
    <source>
        <dbReference type="ARBA" id="ARBA00023136"/>
    </source>
</evidence>
<feature type="transmembrane region" description="Helical" evidence="6">
    <location>
        <begin position="262"/>
        <end position="286"/>
    </location>
</feature>
<keyword evidence="8" id="KW-1185">Reference proteome</keyword>
<dbReference type="CDD" id="cd06581">
    <property type="entry name" value="TM_PBP1_LivM_like"/>
    <property type="match status" value="1"/>
</dbReference>
<evidence type="ECO:0000256" key="2">
    <source>
        <dbReference type="ARBA" id="ARBA00022475"/>
    </source>
</evidence>
<dbReference type="AlphaFoldDB" id="A0A371BA02"/>
<dbReference type="RefSeq" id="WP_115516398.1">
    <property type="nucleotide sequence ID" value="NZ_QRGO01000001.1"/>
</dbReference>
<reference evidence="8" key="1">
    <citation type="submission" date="2018-08" db="EMBL/GenBank/DDBJ databases">
        <authorList>
            <person name="Kim S.-J."/>
            <person name="Jung G.-Y."/>
        </authorList>
    </citation>
    <scope>NUCLEOTIDE SEQUENCE [LARGE SCALE GENOMIC DNA]</scope>
    <source>
        <strain evidence="8">GY_H</strain>
    </source>
</reference>
<keyword evidence="3 6" id="KW-0812">Transmembrane</keyword>
<dbReference type="InterPro" id="IPR043428">
    <property type="entry name" value="LivM-like"/>
</dbReference>
<feature type="transmembrane region" description="Helical" evidence="6">
    <location>
        <begin position="99"/>
        <end position="117"/>
    </location>
</feature>
<feature type="transmembrane region" description="Helical" evidence="6">
    <location>
        <begin position="298"/>
        <end position="321"/>
    </location>
</feature>
<protein>
    <submittedName>
        <fullName evidence="7">Branched-chain amino acid ABC transporter permease</fullName>
    </submittedName>
</protein>
<evidence type="ECO:0000313" key="7">
    <source>
        <dbReference type="EMBL" id="RDV04372.1"/>
    </source>
</evidence>
<dbReference type="OrthoDB" id="7917346at2"/>
<feature type="transmembrane region" description="Helical" evidence="6">
    <location>
        <begin position="226"/>
        <end position="242"/>
    </location>
</feature>
<dbReference type="PANTHER" id="PTHR30482">
    <property type="entry name" value="HIGH-AFFINITY BRANCHED-CHAIN AMINO ACID TRANSPORT SYSTEM PERMEASE"/>
    <property type="match status" value="1"/>
</dbReference>
<dbReference type="Proteomes" id="UP000263993">
    <property type="component" value="Unassembled WGS sequence"/>
</dbReference>
<comment type="subcellular location">
    <subcellularLocation>
        <location evidence="1">Cell membrane</location>
        <topology evidence="1">Multi-pass membrane protein</topology>
    </subcellularLocation>
</comment>
<dbReference type="GO" id="GO:0005886">
    <property type="term" value="C:plasma membrane"/>
    <property type="evidence" value="ECO:0007669"/>
    <property type="project" value="UniProtKB-SubCell"/>
</dbReference>
<evidence type="ECO:0000256" key="3">
    <source>
        <dbReference type="ARBA" id="ARBA00022692"/>
    </source>
</evidence>
<dbReference type="GO" id="GO:0015658">
    <property type="term" value="F:branched-chain amino acid transmembrane transporter activity"/>
    <property type="evidence" value="ECO:0007669"/>
    <property type="project" value="InterPro"/>
</dbReference>
<accession>A0A371BA02</accession>
<proteinExistence type="predicted"/>
<dbReference type="Pfam" id="PF02653">
    <property type="entry name" value="BPD_transp_2"/>
    <property type="match status" value="1"/>
</dbReference>
<evidence type="ECO:0000256" key="6">
    <source>
        <dbReference type="SAM" id="Phobius"/>
    </source>
</evidence>
<evidence type="ECO:0000256" key="4">
    <source>
        <dbReference type="ARBA" id="ARBA00022989"/>
    </source>
</evidence>
<evidence type="ECO:0000313" key="8">
    <source>
        <dbReference type="Proteomes" id="UP000263993"/>
    </source>
</evidence>
<feature type="transmembrane region" description="Helical" evidence="6">
    <location>
        <begin position="170"/>
        <end position="190"/>
    </location>
</feature>
<name>A0A371BA02_9BRAD</name>
<organism evidence="7 8">
    <name type="scientific">Undibacter mobilis</name>
    <dbReference type="NCBI Taxonomy" id="2292256"/>
    <lineage>
        <taxon>Bacteria</taxon>
        <taxon>Pseudomonadati</taxon>
        <taxon>Pseudomonadota</taxon>
        <taxon>Alphaproteobacteria</taxon>
        <taxon>Hyphomicrobiales</taxon>
        <taxon>Nitrobacteraceae</taxon>
        <taxon>Undibacter</taxon>
    </lineage>
</organism>
<gene>
    <name evidence="7" type="ORF">DXH78_07165</name>
</gene>
<keyword evidence="2" id="KW-1003">Cell membrane</keyword>
<keyword evidence="4 6" id="KW-1133">Transmembrane helix</keyword>
<comment type="caution">
    <text evidence="7">The sequence shown here is derived from an EMBL/GenBank/DDBJ whole genome shotgun (WGS) entry which is preliminary data.</text>
</comment>
<feature type="transmembrane region" description="Helical" evidence="6">
    <location>
        <begin position="21"/>
        <end position="40"/>
    </location>
</feature>
<dbReference type="InterPro" id="IPR001851">
    <property type="entry name" value="ABC_transp_permease"/>
</dbReference>
<keyword evidence="5 6" id="KW-0472">Membrane</keyword>
<sequence>MTTLDVTRAMTPQTYMQQLSRWRAIEIAFWLATLLPFWLFPTYLSLASQIAITALFALSLDLILGYAGVVSLGHAAFFGLGAYTAGIFSKFFWGEPFSGLLVAAVVAGLVGYLSSFIVSRFRHLTLIMITLGLGLLLHEAANSASWLTGGSDGLQGVAIKPVFGVFKFDLYGYTAYGYALAILFVCFLLTRRLINSPFGLALRGIRENIVRMPAIGADSRAHIRKVYTISAIIAGIAGAILAQTTETVSLEVLSFERSADVLVMLVLGGAGRLYGGLIGAAVFMIARDQFSGIAPQYWYFWIGILLVVVVMLLPNGILGGLSKLFSRWSRK</sequence>
<evidence type="ECO:0000256" key="1">
    <source>
        <dbReference type="ARBA" id="ARBA00004651"/>
    </source>
</evidence>
<dbReference type="PANTHER" id="PTHR30482:SF17">
    <property type="entry name" value="ABC TRANSPORTER ATP-BINDING PROTEIN"/>
    <property type="match status" value="1"/>
</dbReference>